<dbReference type="AlphaFoldDB" id="A0A2S6NLC5"/>
<name>A0A2S6NLC5_RHOGL</name>
<gene>
    <name evidence="2" type="ORF">CCS01_05740</name>
</gene>
<reference evidence="2 3" key="1">
    <citation type="journal article" date="2018" name="Arch. Microbiol.">
        <title>New insights into the metabolic potential of the phototrophic purple bacterium Rhodopila globiformis DSM 161(T) from its draft genome sequence and evidence for a vanadium-dependent nitrogenase.</title>
        <authorList>
            <person name="Imhoff J.F."/>
            <person name="Rahn T."/>
            <person name="Kunzel S."/>
            <person name="Neulinger S.C."/>
        </authorList>
    </citation>
    <scope>NUCLEOTIDE SEQUENCE [LARGE SCALE GENOMIC DNA]</scope>
    <source>
        <strain evidence="2 3">DSM 161</strain>
    </source>
</reference>
<comment type="caution">
    <text evidence="2">The sequence shown here is derived from an EMBL/GenBank/DDBJ whole genome shotgun (WGS) entry which is preliminary data.</text>
</comment>
<dbReference type="RefSeq" id="WP_104517890.1">
    <property type="nucleotide sequence ID" value="NZ_NHRY01000062.1"/>
</dbReference>
<feature type="domain" description="Carrier" evidence="1">
    <location>
        <begin position="4"/>
        <end position="78"/>
    </location>
</feature>
<evidence type="ECO:0000313" key="3">
    <source>
        <dbReference type="Proteomes" id="UP000239724"/>
    </source>
</evidence>
<dbReference type="SUPFAM" id="SSF47336">
    <property type="entry name" value="ACP-like"/>
    <property type="match status" value="1"/>
</dbReference>
<evidence type="ECO:0000259" key="1">
    <source>
        <dbReference type="PROSITE" id="PS50075"/>
    </source>
</evidence>
<protein>
    <submittedName>
        <fullName evidence="2">Phosphopantetheine-binding protein</fullName>
    </submittedName>
</protein>
<dbReference type="Pfam" id="PF00550">
    <property type="entry name" value="PP-binding"/>
    <property type="match status" value="1"/>
</dbReference>
<sequence length="78" mass="8383">MNDAQARSLVLDVLSAIAPEADLAALNGAAELRDELDLDSMDFLNFVAALHKRTGQNIPEADYPRLATLDGAIAYLAR</sequence>
<keyword evidence="3" id="KW-1185">Reference proteome</keyword>
<organism evidence="2 3">
    <name type="scientific">Rhodopila globiformis</name>
    <name type="common">Rhodopseudomonas globiformis</name>
    <dbReference type="NCBI Taxonomy" id="1071"/>
    <lineage>
        <taxon>Bacteria</taxon>
        <taxon>Pseudomonadati</taxon>
        <taxon>Pseudomonadota</taxon>
        <taxon>Alphaproteobacteria</taxon>
        <taxon>Acetobacterales</taxon>
        <taxon>Acetobacteraceae</taxon>
        <taxon>Rhodopila</taxon>
    </lineage>
</organism>
<dbReference type="OrthoDB" id="9810922at2"/>
<dbReference type="InterPro" id="IPR009081">
    <property type="entry name" value="PP-bd_ACP"/>
</dbReference>
<proteinExistence type="predicted"/>
<accession>A0A2S6NLC5</accession>
<dbReference type="InterPro" id="IPR036736">
    <property type="entry name" value="ACP-like_sf"/>
</dbReference>
<dbReference type="PROSITE" id="PS50075">
    <property type="entry name" value="CARRIER"/>
    <property type="match status" value="1"/>
</dbReference>
<dbReference type="EMBL" id="NHRY01000062">
    <property type="protein sequence ID" value="PPQ36100.1"/>
    <property type="molecule type" value="Genomic_DNA"/>
</dbReference>
<dbReference type="Proteomes" id="UP000239724">
    <property type="component" value="Unassembled WGS sequence"/>
</dbReference>
<evidence type="ECO:0000313" key="2">
    <source>
        <dbReference type="EMBL" id="PPQ36100.1"/>
    </source>
</evidence>
<dbReference type="Gene3D" id="1.10.1200.10">
    <property type="entry name" value="ACP-like"/>
    <property type="match status" value="1"/>
</dbReference>